<name>A0ACC0D9D3_9PEZI</name>
<protein>
    <submittedName>
        <fullName evidence="1">Uncharacterized protein</fullName>
    </submittedName>
</protein>
<proteinExistence type="predicted"/>
<organism evidence="1 2">
    <name type="scientific">Hypoxylon rubiginosum</name>
    <dbReference type="NCBI Taxonomy" id="110542"/>
    <lineage>
        <taxon>Eukaryota</taxon>
        <taxon>Fungi</taxon>
        <taxon>Dikarya</taxon>
        <taxon>Ascomycota</taxon>
        <taxon>Pezizomycotina</taxon>
        <taxon>Sordariomycetes</taxon>
        <taxon>Xylariomycetidae</taxon>
        <taxon>Xylariales</taxon>
        <taxon>Hypoxylaceae</taxon>
        <taxon>Hypoxylon</taxon>
    </lineage>
</organism>
<accession>A0ACC0D9D3</accession>
<evidence type="ECO:0000313" key="1">
    <source>
        <dbReference type="EMBL" id="KAI6089359.1"/>
    </source>
</evidence>
<gene>
    <name evidence="1" type="ORF">F4821DRAFT_62129</name>
</gene>
<evidence type="ECO:0000313" key="2">
    <source>
        <dbReference type="Proteomes" id="UP001497680"/>
    </source>
</evidence>
<reference evidence="1 2" key="1">
    <citation type="journal article" date="2022" name="New Phytol.">
        <title>Ecological generalism drives hyperdiversity of secondary metabolite gene clusters in xylarialean endophytes.</title>
        <authorList>
            <person name="Franco M.E.E."/>
            <person name="Wisecaver J.H."/>
            <person name="Arnold A.E."/>
            <person name="Ju Y.M."/>
            <person name="Slot J.C."/>
            <person name="Ahrendt S."/>
            <person name="Moore L.P."/>
            <person name="Eastman K.E."/>
            <person name="Scott K."/>
            <person name="Konkel Z."/>
            <person name="Mondo S.J."/>
            <person name="Kuo A."/>
            <person name="Hayes R.D."/>
            <person name="Haridas S."/>
            <person name="Andreopoulos B."/>
            <person name="Riley R."/>
            <person name="LaButti K."/>
            <person name="Pangilinan J."/>
            <person name="Lipzen A."/>
            <person name="Amirebrahimi M."/>
            <person name="Yan J."/>
            <person name="Adam C."/>
            <person name="Keymanesh K."/>
            <person name="Ng V."/>
            <person name="Louie K."/>
            <person name="Northen T."/>
            <person name="Drula E."/>
            <person name="Henrissat B."/>
            <person name="Hsieh H.M."/>
            <person name="Youens-Clark K."/>
            <person name="Lutzoni F."/>
            <person name="Miadlikowska J."/>
            <person name="Eastwood D.C."/>
            <person name="Hamelin R.C."/>
            <person name="Grigoriev I.V."/>
            <person name="U'Ren J.M."/>
        </authorList>
    </citation>
    <scope>NUCLEOTIDE SEQUENCE [LARGE SCALE GENOMIC DNA]</scope>
    <source>
        <strain evidence="1 2">ER1909</strain>
    </source>
</reference>
<dbReference type="Proteomes" id="UP001497680">
    <property type="component" value="Unassembled WGS sequence"/>
</dbReference>
<sequence length="78" mass="8560">MSSSNNYQDTSSYDNNGSSSTTITTETSDSGKNQATWRWDCCSCARGTGMNNSYLYSSDCTDCGHSRCDSCDVWRTGH</sequence>
<keyword evidence="2" id="KW-1185">Reference proteome</keyword>
<comment type="caution">
    <text evidence="1">The sequence shown here is derived from an EMBL/GenBank/DDBJ whole genome shotgun (WGS) entry which is preliminary data.</text>
</comment>
<dbReference type="EMBL" id="MU394296">
    <property type="protein sequence ID" value="KAI6089359.1"/>
    <property type="molecule type" value="Genomic_DNA"/>
</dbReference>